<dbReference type="InterPro" id="IPR003856">
    <property type="entry name" value="LPS_length_determ_N"/>
</dbReference>
<keyword evidence="5" id="KW-1003">Cell membrane</keyword>
<feature type="transmembrane region" description="Helical" evidence="17">
    <location>
        <begin position="32"/>
        <end position="52"/>
    </location>
</feature>
<evidence type="ECO:0000259" key="18">
    <source>
        <dbReference type="Pfam" id="PF02706"/>
    </source>
</evidence>
<feature type="coiled-coil region" evidence="16">
    <location>
        <begin position="271"/>
        <end position="298"/>
    </location>
</feature>
<organism evidence="21 22">
    <name type="scientific">Pedobacter roseus</name>
    <dbReference type="NCBI Taxonomy" id="336820"/>
    <lineage>
        <taxon>Bacteria</taxon>
        <taxon>Pseudomonadati</taxon>
        <taxon>Bacteroidota</taxon>
        <taxon>Sphingobacteriia</taxon>
        <taxon>Sphingobacteriales</taxon>
        <taxon>Sphingobacteriaceae</taxon>
        <taxon>Pedobacter</taxon>
    </lineage>
</organism>
<dbReference type="FunFam" id="3.40.50.300:FF:000527">
    <property type="entry name" value="Tyrosine-protein kinase etk"/>
    <property type="match status" value="1"/>
</dbReference>
<dbReference type="KEGG" id="proe:H9L23_20505"/>
<dbReference type="Pfam" id="PF13807">
    <property type="entry name" value="GNVR"/>
    <property type="match status" value="1"/>
</dbReference>
<dbReference type="Gene3D" id="3.40.50.300">
    <property type="entry name" value="P-loop containing nucleotide triphosphate hydrolases"/>
    <property type="match status" value="1"/>
</dbReference>
<evidence type="ECO:0000256" key="3">
    <source>
        <dbReference type="ARBA" id="ARBA00008883"/>
    </source>
</evidence>
<dbReference type="PANTHER" id="PTHR32309">
    <property type="entry name" value="TYROSINE-PROTEIN KINASE"/>
    <property type="match status" value="1"/>
</dbReference>
<evidence type="ECO:0000256" key="6">
    <source>
        <dbReference type="ARBA" id="ARBA00022519"/>
    </source>
</evidence>
<dbReference type="InterPro" id="IPR027417">
    <property type="entry name" value="P-loop_NTPase"/>
</dbReference>
<evidence type="ECO:0000313" key="22">
    <source>
        <dbReference type="Proteomes" id="UP000515806"/>
    </source>
</evidence>
<dbReference type="GO" id="GO:0005524">
    <property type="term" value="F:ATP binding"/>
    <property type="evidence" value="ECO:0007669"/>
    <property type="project" value="UniProtKB-KW"/>
</dbReference>
<keyword evidence="7 21" id="KW-0808">Transferase</keyword>
<dbReference type="InterPro" id="IPR032807">
    <property type="entry name" value="GNVR"/>
</dbReference>
<evidence type="ECO:0000256" key="10">
    <source>
        <dbReference type="ARBA" id="ARBA00022777"/>
    </source>
</evidence>
<evidence type="ECO:0000256" key="9">
    <source>
        <dbReference type="ARBA" id="ARBA00022741"/>
    </source>
</evidence>
<keyword evidence="8 17" id="KW-0812">Transmembrane</keyword>
<feature type="domain" description="Tyrosine-protein kinase G-rich" evidence="20">
    <location>
        <begin position="437"/>
        <end position="514"/>
    </location>
</feature>
<comment type="catalytic activity">
    <reaction evidence="15">
        <text>L-tyrosyl-[protein] + ATP = O-phospho-L-tyrosyl-[protein] + ADP + H(+)</text>
        <dbReference type="Rhea" id="RHEA:10596"/>
        <dbReference type="Rhea" id="RHEA-COMP:10136"/>
        <dbReference type="Rhea" id="RHEA-COMP:20101"/>
        <dbReference type="ChEBI" id="CHEBI:15378"/>
        <dbReference type="ChEBI" id="CHEBI:30616"/>
        <dbReference type="ChEBI" id="CHEBI:46858"/>
        <dbReference type="ChEBI" id="CHEBI:61978"/>
        <dbReference type="ChEBI" id="CHEBI:456216"/>
        <dbReference type="EC" id="2.7.10.2"/>
    </reaction>
</comment>
<evidence type="ECO:0000313" key="21">
    <source>
        <dbReference type="EMBL" id="QNN41464.1"/>
    </source>
</evidence>
<dbReference type="InterPro" id="IPR005702">
    <property type="entry name" value="Wzc-like_C"/>
</dbReference>
<evidence type="ECO:0000256" key="15">
    <source>
        <dbReference type="ARBA" id="ARBA00051245"/>
    </source>
</evidence>
<name>A0A7G9QDN9_9SPHI</name>
<evidence type="ECO:0000256" key="13">
    <source>
        <dbReference type="ARBA" id="ARBA00023136"/>
    </source>
</evidence>
<evidence type="ECO:0000259" key="20">
    <source>
        <dbReference type="Pfam" id="PF13807"/>
    </source>
</evidence>
<dbReference type="InterPro" id="IPR025669">
    <property type="entry name" value="AAA_dom"/>
</dbReference>
<evidence type="ECO:0000256" key="11">
    <source>
        <dbReference type="ARBA" id="ARBA00022840"/>
    </source>
</evidence>
<evidence type="ECO:0000256" key="14">
    <source>
        <dbReference type="ARBA" id="ARBA00023137"/>
    </source>
</evidence>
<keyword evidence="14" id="KW-0829">Tyrosine-protein kinase</keyword>
<keyword evidence="16" id="KW-0175">Coiled coil</keyword>
<feature type="transmembrane region" description="Helical" evidence="17">
    <location>
        <begin position="496"/>
        <end position="514"/>
    </location>
</feature>
<keyword evidence="9" id="KW-0547">Nucleotide-binding</keyword>
<gene>
    <name evidence="21" type="ORF">H9L23_20505</name>
</gene>
<evidence type="ECO:0000256" key="7">
    <source>
        <dbReference type="ARBA" id="ARBA00022679"/>
    </source>
</evidence>
<evidence type="ECO:0000256" key="2">
    <source>
        <dbReference type="ARBA" id="ARBA00007316"/>
    </source>
</evidence>
<sequence>MNNIPDKNTVKNQEEVESINLKELFGKLIEKWPWFLMSIFICLAIAFTYILYTPPTFQINAKLLVNDDEKGGNIAKQAGALMDLGGLMGSKNSVDNEVEILKTRFLMEQVVRQMQLNIIYTKKSNLVSRELYNAPFKFNILKGVDTIKTTLFEVQKISNNRIKISTPNFEKEISLGESFSINGVGVIQVEPNQIGKFDNAEYYVVVKSIDSRVAELMSQLAVNVTNKQVSIIDLGLSYSLPNKGEDILNTLINKYTEANLSDKNAIADSTYKFIKERLNKIASELGDVENKVESFKQQNQLADMSEQGRLLVKNTGEFSTELAKAETQVTVLNDLEKYLKDYEKNKRVFPSSMLPQDLVFSNLMSQYNSLLVERERQLLSVTEESPFIQNIDKQIQGLRSDILTNIQSTKNSYILTRDKLKSQLNTAEGQISGVPQIEKNYLKLARNQQIKQELYIFLMQKAEETAISKTSNISVAKTIDPPKANVKPISPKKSTIYLIGLIIGVLLPMIAIFGQDLLNTSIKTKDQIIGLTQVPVIGEISHNESSDNLIVANHGRSAISEQFRALRTNLSFYLKTKEEKIILLTSSMSGEGKSFTAINLGNILALTGKKVLLMELDLRKPGLSAKLEVANTIGFSNYTINSDVKVHNIIQPLSINKNMFIISSGPLPPNPAETLMNERVPQLIEDLKKQFDYIIMDAPPVGIITDAQLLSTYADVILYLVRQKVTQKDQLKIVEELYRSNKMKNLGIVVNDIINKDYGYGYGYGSYGQQEDDSNFFGKLLNKFKIR</sequence>
<accession>A0A7G9QDN9</accession>
<dbReference type="Pfam" id="PF13614">
    <property type="entry name" value="AAA_31"/>
    <property type="match status" value="1"/>
</dbReference>
<evidence type="ECO:0000256" key="17">
    <source>
        <dbReference type="SAM" id="Phobius"/>
    </source>
</evidence>
<dbReference type="PANTHER" id="PTHR32309:SF13">
    <property type="entry name" value="FERRIC ENTEROBACTIN TRANSPORT PROTEIN FEPE"/>
    <property type="match status" value="1"/>
</dbReference>
<protein>
    <recommendedName>
        <fullName evidence="4">non-specific protein-tyrosine kinase</fullName>
        <ecNumber evidence="4">2.7.10.2</ecNumber>
    </recommendedName>
</protein>
<keyword evidence="13 17" id="KW-0472">Membrane</keyword>
<keyword evidence="6" id="KW-0997">Cell inner membrane</keyword>
<feature type="domain" description="Polysaccharide chain length determinant N-terminal" evidence="18">
    <location>
        <begin position="17"/>
        <end position="113"/>
    </location>
</feature>
<comment type="similarity">
    <text evidence="3">Belongs to the etk/wzc family.</text>
</comment>
<reference evidence="21 22" key="1">
    <citation type="submission" date="2020-08" db="EMBL/GenBank/DDBJ databases">
        <title>Genome sequence of Pedobacter roseus KACC 11594T.</title>
        <authorList>
            <person name="Hyun D.-W."/>
            <person name="Bae J.-W."/>
        </authorList>
    </citation>
    <scope>NUCLEOTIDE SEQUENCE [LARGE SCALE GENOMIC DNA]</scope>
    <source>
        <strain evidence="21 22">KACC 11594</strain>
    </source>
</reference>
<dbReference type="RefSeq" id="WP_187592072.1">
    <property type="nucleotide sequence ID" value="NZ_CP060723.1"/>
</dbReference>
<comment type="similarity">
    <text evidence="2">Belongs to the CpsD/CapB family.</text>
</comment>
<evidence type="ECO:0000256" key="16">
    <source>
        <dbReference type="SAM" id="Coils"/>
    </source>
</evidence>
<dbReference type="SUPFAM" id="SSF52540">
    <property type="entry name" value="P-loop containing nucleoside triphosphate hydrolases"/>
    <property type="match status" value="1"/>
</dbReference>
<keyword evidence="10 21" id="KW-0418">Kinase</keyword>
<keyword evidence="22" id="KW-1185">Reference proteome</keyword>
<dbReference type="CDD" id="cd05387">
    <property type="entry name" value="BY-kinase"/>
    <property type="match status" value="1"/>
</dbReference>
<dbReference type="EC" id="2.7.10.2" evidence="4"/>
<comment type="subcellular location">
    <subcellularLocation>
        <location evidence="1">Cell inner membrane</location>
        <topology evidence="1">Multi-pass membrane protein</topology>
    </subcellularLocation>
</comment>
<dbReference type="Pfam" id="PF02706">
    <property type="entry name" value="Wzz"/>
    <property type="match status" value="1"/>
</dbReference>
<dbReference type="Proteomes" id="UP000515806">
    <property type="component" value="Chromosome"/>
</dbReference>
<dbReference type="GO" id="GO:0005886">
    <property type="term" value="C:plasma membrane"/>
    <property type="evidence" value="ECO:0007669"/>
    <property type="project" value="UniProtKB-SubCell"/>
</dbReference>
<evidence type="ECO:0000256" key="12">
    <source>
        <dbReference type="ARBA" id="ARBA00022989"/>
    </source>
</evidence>
<evidence type="ECO:0000256" key="4">
    <source>
        <dbReference type="ARBA" id="ARBA00011903"/>
    </source>
</evidence>
<feature type="domain" description="AAA" evidence="19">
    <location>
        <begin position="580"/>
        <end position="718"/>
    </location>
</feature>
<dbReference type="NCBIfam" id="TIGR01007">
    <property type="entry name" value="eps_fam"/>
    <property type="match status" value="1"/>
</dbReference>
<evidence type="ECO:0000256" key="5">
    <source>
        <dbReference type="ARBA" id="ARBA00022475"/>
    </source>
</evidence>
<keyword evidence="12 17" id="KW-1133">Transmembrane helix</keyword>
<keyword evidence="11" id="KW-0067">ATP-binding</keyword>
<dbReference type="AlphaFoldDB" id="A0A7G9QDN9"/>
<dbReference type="GO" id="GO:0004715">
    <property type="term" value="F:non-membrane spanning protein tyrosine kinase activity"/>
    <property type="evidence" value="ECO:0007669"/>
    <property type="project" value="UniProtKB-EC"/>
</dbReference>
<evidence type="ECO:0000256" key="8">
    <source>
        <dbReference type="ARBA" id="ARBA00022692"/>
    </source>
</evidence>
<dbReference type="InterPro" id="IPR050445">
    <property type="entry name" value="Bact_polysacc_biosynth/exp"/>
</dbReference>
<evidence type="ECO:0000259" key="19">
    <source>
        <dbReference type="Pfam" id="PF13614"/>
    </source>
</evidence>
<dbReference type="GO" id="GO:0042802">
    <property type="term" value="F:identical protein binding"/>
    <property type="evidence" value="ECO:0007669"/>
    <property type="project" value="UniProtKB-ARBA"/>
</dbReference>
<dbReference type="EMBL" id="CP060723">
    <property type="protein sequence ID" value="QNN41464.1"/>
    <property type="molecule type" value="Genomic_DNA"/>
</dbReference>
<proteinExistence type="inferred from homology"/>
<evidence type="ECO:0000256" key="1">
    <source>
        <dbReference type="ARBA" id="ARBA00004429"/>
    </source>
</evidence>